<protein>
    <recommendedName>
        <fullName evidence="3">Ribosomal protein</fullName>
    </recommendedName>
</protein>
<sequence length="116" mass="12453">CFAWILRITNRPARSGSANSTFLSSLPGRTRAGSRVSGRLVAISTLMFPRGSNPSNWLINSSIVRCTSLSPPIPSSNLAPPTASISSKKIKHAFFVRAISKSSRTILAPSPTYFCT</sequence>
<dbReference type="AlphaFoldDB" id="A0AAV5TYG7"/>
<reference evidence="1" key="1">
    <citation type="submission" date="2023-10" db="EMBL/GenBank/DDBJ databases">
        <title>Genome assembly of Pristionchus species.</title>
        <authorList>
            <person name="Yoshida K."/>
            <person name="Sommer R.J."/>
        </authorList>
    </citation>
    <scope>NUCLEOTIDE SEQUENCE</scope>
    <source>
        <strain evidence="1">RS0144</strain>
    </source>
</reference>
<keyword evidence="2" id="KW-1185">Reference proteome</keyword>
<dbReference type="Proteomes" id="UP001432027">
    <property type="component" value="Unassembled WGS sequence"/>
</dbReference>
<name>A0AAV5TYG7_9BILA</name>
<dbReference type="EMBL" id="BTSX01000005">
    <property type="protein sequence ID" value="GMS99137.1"/>
    <property type="molecule type" value="Genomic_DNA"/>
</dbReference>
<gene>
    <name evidence="1" type="ORF">PENTCL1PPCAC_21312</name>
</gene>
<proteinExistence type="predicted"/>
<evidence type="ECO:0000313" key="2">
    <source>
        <dbReference type="Proteomes" id="UP001432027"/>
    </source>
</evidence>
<dbReference type="PANTHER" id="PTHR37449">
    <property type="match status" value="1"/>
</dbReference>
<evidence type="ECO:0008006" key="3">
    <source>
        <dbReference type="Google" id="ProtNLM"/>
    </source>
</evidence>
<feature type="non-terminal residue" evidence="1">
    <location>
        <position position="1"/>
    </location>
</feature>
<organism evidence="1 2">
    <name type="scientific">Pristionchus entomophagus</name>
    <dbReference type="NCBI Taxonomy" id="358040"/>
    <lineage>
        <taxon>Eukaryota</taxon>
        <taxon>Metazoa</taxon>
        <taxon>Ecdysozoa</taxon>
        <taxon>Nematoda</taxon>
        <taxon>Chromadorea</taxon>
        <taxon>Rhabditida</taxon>
        <taxon>Rhabditina</taxon>
        <taxon>Diplogasteromorpha</taxon>
        <taxon>Diplogasteroidea</taxon>
        <taxon>Neodiplogasteridae</taxon>
        <taxon>Pristionchus</taxon>
    </lineage>
</organism>
<comment type="caution">
    <text evidence="1">The sequence shown here is derived from an EMBL/GenBank/DDBJ whole genome shotgun (WGS) entry which is preliminary data.</text>
</comment>
<feature type="non-terminal residue" evidence="1">
    <location>
        <position position="116"/>
    </location>
</feature>
<accession>A0AAV5TYG7</accession>
<evidence type="ECO:0000313" key="1">
    <source>
        <dbReference type="EMBL" id="GMS99137.1"/>
    </source>
</evidence>
<dbReference type="PANTHER" id="PTHR37449:SF1">
    <property type="entry name" value="OS02G0159950 PROTEIN"/>
    <property type="match status" value="1"/>
</dbReference>